<dbReference type="RefSeq" id="WP_111733546.1">
    <property type="nucleotide sequence ID" value="NZ_CP037900.1"/>
</dbReference>
<protein>
    <submittedName>
        <fullName evidence="1">DNA-binding protein</fullName>
    </submittedName>
</protein>
<name>A0A482IS86_9BURK</name>
<dbReference type="Proteomes" id="UP000253772">
    <property type="component" value="Chromosome c1"/>
</dbReference>
<evidence type="ECO:0000313" key="2">
    <source>
        <dbReference type="Proteomes" id="UP000253772"/>
    </source>
</evidence>
<evidence type="ECO:0000313" key="1">
    <source>
        <dbReference type="EMBL" id="QBP10443.1"/>
    </source>
</evidence>
<accession>A0A482IS86</accession>
<keyword evidence="1" id="KW-0238">DNA-binding</keyword>
<proteinExistence type="predicted"/>
<gene>
    <name evidence="1" type="ORF">DDF84_012115</name>
</gene>
<dbReference type="AlphaFoldDB" id="A0A482IS86"/>
<organism evidence="1 2">
    <name type="scientific">Cupriavidus metallidurans</name>
    <dbReference type="NCBI Taxonomy" id="119219"/>
    <lineage>
        <taxon>Bacteria</taxon>
        <taxon>Pseudomonadati</taxon>
        <taxon>Pseudomonadota</taxon>
        <taxon>Betaproteobacteria</taxon>
        <taxon>Burkholderiales</taxon>
        <taxon>Burkholderiaceae</taxon>
        <taxon>Cupriavidus</taxon>
    </lineage>
</organism>
<reference evidence="1 2" key="1">
    <citation type="submission" date="2019-03" db="EMBL/GenBank/DDBJ databases">
        <title>Comparative insights into the high quality Complete genome sequence of highly metal resistant Cupriavidus metallidurans strain BS1 isolated from a gold-copper mine.</title>
        <authorList>
            <person name="Mazhar H.S."/>
            <person name="Rensing C."/>
        </authorList>
    </citation>
    <scope>NUCLEOTIDE SEQUENCE [LARGE SCALE GENOMIC DNA]</scope>
    <source>
        <strain evidence="1 2">BS1</strain>
    </source>
</reference>
<dbReference type="EMBL" id="CP037900">
    <property type="protein sequence ID" value="QBP10443.1"/>
    <property type="molecule type" value="Genomic_DNA"/>
</dbReference>
<dbReference type="GO" id="GO:0003677">
    <property type="term" value="F:DNA binding"/>
    <property type="evidence" value="ECO:0007669"/>
    <property type="project" value="UniProtKB-KW"/>
</dbReference>
<sequence length="204" mass="22203">MTDALFSSTHAALRFAFAYSTEQYGQTPMSKLMRGTIGSGKGLIGTDGAAQAGMIRSRIDEALSGRHVAILVARFAPPRHQCNCRSSCCSGHRTNPEWDAAIQYLTDDVASLFAGSLSHRQMRRFLIDRYFGNDKDASGKKITLEDVARKCNVHRDTAAAHNAKVTQFLRGTRGINGSLGEEDKALRQADDALRDVGLVEEAVA</sequence>
<dbReference type="OrthoDB" id="9115108at2"/>